<protein>
    <submittedName>
        <fullName evidence="1">Alpha/beta hydrolase</fullName>
    </submittedName>
</protein>
<dbReference type="PANTHER" id="PTHR36513">
    <property type="entry name" value="ABC TRANSMEMBRANE TYPE-1 DOMAIN-CONTAINING PROTEIN"/>
    <property type="match status" value="1"/>
</dbReference>
<evidence type="ECO:0000313" key="2">
    <source>
        <dbReference type="Proteomes" id="UP000285517"/>
    </source>
</evidence>
<dbReference type="AlphaFoldDB" id="A0A410G1T9"/>
<dbReference type="OrthoDB" id="9797755at2"/>
<proteinExistence type="predicted"/>
<organism evidence="1 2">
    <name type="scientific">Aequorivita ciconiae</name>
    <dbReference type="NCBI Taxonomy" id="2494375"/>
    <lineage>
        <taxon>Bacteria</taxon>
        <taxon>Pseudomonadati</taxon>
        <taxon>Bacteroidota</taxon>
        <taxon>Flavobacteriia</taxon>
        <taxon>Flavobacteriales</taxon>
        <taxon>Flavobacteriaceae</taxon>
        <taxon>Aequorivita</taxon>
    </lineage>
</organism>
<dbReference type="InterPro" id="IPR029058">
    <property type="entry name" value="AB_hydrolase_fold"/>
</dbReference>
<evidence type="ECO:0000313" key="1">
    <source>
        <dbReference type="EMBL" id="QAA81233.1"/>
    </source>
</evidence>
<reference evidence="1 2" key="1">
    <citation type="submission" date="2019-01" db="EMBL/GenBank/DDBJ databases">
        <title>Complete genome sequencing of Aequorivita sp. H23M31.</title>
        <authorList>
            <person name="Bae J.-W."/>
        </authorList>
    </citation>
    <scope>NUCLEOTIDE SEQUENCE [LARGE SCALE GENOMIC DNA]</scope>
    <source>
        <strain evidence="1 2">H23M31</strain>
    </source>
</reference>
<keyword evidence="1" id="KW-0378">Hydrolase</keyword>
<sequence>METQLIFQLTCIDLENVKITIDNSKIDPSLWIKRNNGKWDMEYRLLGRRNLIVSIIVAAQIDETVTLELWRIEENESIGSYSLNVKKDNTAESKLVIFVNKPYKETVPSPNAIEKTSPAMVIPEREMVRPPRETRGFEKKNIPDVTGNFEVLIFFGTNRNTIWDEGKVKFGVERDSIHYGTVLVNIPKNKEMGEIPRPKWWKLEFRENPDKHVMIIDREILQKDEFFPLLQQTIANSDENDAFIFIHGYNVAFDEAAMRTAQIAHDVKFGGAPILFSWPSRASLEGYFSDEDNVVYSQSDMIQFLKDVREKTGAKKLHLIAHSMGNRALTAALVELQRENNFEDFQFTQIILAAPDIDAQIFCKDIAPKLAGSSNGQITLYVSEKDNALRASRSFRKNLRRVGDGGADIVCAKGIETIDASDIDTDLLGHGYFAQTKSLLDDISTILEKNEIPEKRNLKSKHHNDFEYWTF</sequence>
<dbReference type="Gene3D" id="3.40.50.1820">
    <property type="entry name" value="alpha/beta hydrolase"/>
    <property type="match status" value="1"/>
</dbReference>
<dbReference type="KEGG" id="aev:EI546_05595"/>
<dbReference type="Pfam" id="PF05990">
    <property type="entry name" value="DUF900"/>
    <property type="match status" value="1"/>
</dbReference>
<keyword evidence="2" id="KW-1185">Reference proteome</keyword>
<dbReference type="PANTHER" id="PTHR36513:SF1">
    <property type="entry name" value="TRANSMEMBRANE PROTEIN"/>
    <property type="match status" value="1"/>
</dbReference>
<dbReference type="GO" id="GO:0016787">
    <property type="term" value="F:hydrolase activity"/>
    <property type="evidence" value="ECO:0007669"/>
    <property type="project" value="UniProtKB-KW"/>
</dbReference>
<name>A0A410G1T9_9FLAO</name>
<dbReference type="RefSeq" id="WP_128249621.1">
    <property type="nucleotide sequence ID" value="NZ_CP034951.1"/>
</dbReference>
<accession>A0A410G1T9</accession>
<dbReference type="Proteomes" id="UP000285517">
    <property type="component" value="Chromosome"/>
</dbReference>
<dbReference type="InterPro" id="IPR010297">
    <property type="entry name" value="DUF900_hydrolase"/>
</dbReference>
<dbReference type="EMBL" id="CP034951">
    <property type="protein sequence ID" value="QAA81233.1"/>
    <property type="molecule type" value="Genomic_DNA"/>
</dbReference>
<gene>
    <name evidence="1" type="ORF">EI546_05595</name>
</gene>
<dbReference type="SUPFAM" id="SSF53474">
    <property type="entry name" value="alpha/beta-Hydrolases"/>
    <property type="match status" value="1"/>
</dbReference>